<organism evidence="1 2">
    <name type="scientific">Cichlidogyrus casuarinus</name>
    <dbReference type="NCBI Taxonomy" id="1844966"/>
    <lineage>
        <taxon>Eukaryota</taxon>
        <taxon>Metazoa</taxon>
        <taxon>Spiralia</taxon>
        <taxon>Lophotrochozoa</taxon>
        <taxon>Platyhelminthes</taxon>
        <taxon>Monogenea</taxon>
        <taxon>Monopisthocotylea</taxon>
        <taxon>Dactylogyridea</taxon>
        <taxon>Ancyrocephalidae</taxon>
        <taxon>Cichlidogyrus</taxon>
    </lineage>
</organism>
<proteinExistence type="predicted"/>
<dbReference type="Proteomes" id="UP001626550">
    <property type="component" value="Unassembled WGS sequence"/>
</dbReference>
<protein>
    <submittedName>
        <fullName evidence="1">Uncharacterized protein</fullName>
    </submittedName>
</protein>
<evidence type="ECO:0000313" key="1">
    <source>
        <dbReference type="EMBL" id="KAL3314188.1"/>
    </source>
</evidence>
<name>A0ABD2Q486_9PLAT</name>
<dbReference type="AlphaFoldDB" id="A0ABD2Q486"/>
<dbReference type="EMBL" id="JBJKFK010001072">
    <property type="protein sequence ID" value="KAL3314188.1"/>
    <property type="molecule type" value="Genomic_DNA"/>
</dbReference>
<comment type="caution">
    <text evidence="1">The sequence shown here is derived from an EMBL/GenBank/DDBJ whole genome shotgun (WGS) entry which is preliminary data.</text>
</comment>
<sequence length="244" mass="28215">MQQSSLKDLVNAFLKNSHSPLLQEEEHSPHEVESHFAIQYDGKRAFQVLSFVLSNILLPQIKLSRHDPSLWQKLSALESSLQMACGLELKGIGPPLPSPKQLLGSPHLTSNLVIHWIHRIQREVKRNPLQEMTEKKTKFLNLKLAYQHLRAYAKTLKELLQQLQSADYVKCFEPKKFTKTHQDVICLLQDRIDEIELDSKLMTLLLEWTAKFESALESKCSIKQATRYLAPIFEVLKHMWINSP</sequence>
<reference evidence="1 2" key="1">
    <citation type="submission" date="2024-11" db="EMBL/GenBank/DDBJ databases">
        <title>Adaptive evolution of stress response genes in parasites aligns with host niche diversity.</title>
        <authorList>
            <person name="Hahn C."/>
            <person name="Resl P."/>
        </authorList>
    </citation>
    <scope>NUCLEOTIDE SEQUENCE [LARGE SCALE GENOMIC DNA]</scope>
    <source>
        <strain evidence="1">EGGRZ-B1_66</strain>
        <tissue evidence="1">Body</tissue>
    </source>
</reference>
<keyword evidence="2" id="KW-1185">Reference proteome</keyword>
<accession>A0ABD2Q486</accession>
<evidence type="ECO:0000313" key="2">
    <source>
        <dbReference type="Proteomes" id="UP001626550"/>
    </source>
</evidence>
<gene>
    <name evidence="1" type="ORF">Ciccas_007196</name>
</gene>